<evidence type="ECO:0000313" key="3">
    <source>
        <dbReference type="Proteomes" id="UP001519291"/>
    </source>
</evidence>
<comment type="caution">
    <text evidence="2">The sequence shown here is derived from an EMBL/GenBank/DDBJ whole genome shotgun (WGS) entry which is preliminary data.</text>
</comment>
<accession>A0ABS4YC19</accession>
<name>A0ABS4YC19_9ACTN</name>
<gene>
    <name evidence="2" type="ORF">JO379_005760</name>
</gene>
<evidence type="ECO:0000256" key="1">
    <source>
        <dbReference type="SAM" id="MobiDB-lite"/>
    </source>
</evidence>
<dbReference type="RefSeq" id="WP_209517676.1">
    <property type="nucleotide sequence ID" value="NZ_JAGIOH010000001.1"/>
</dbReference>
<keyword evidence="3" id="KW-1185">Reference proteome</keyword>
<feature type="region of interest" description="Disordered" evidence="1">
    <location>
        <begin position="24"/>
        <end position="63"/>
    </location>
</feature>
<dbReference type="PROSITE" id="PS51257">
    <property type="entry name" value="PROKAR_LIPOPROTEIN"/>
    <property type="match status" value="1"/>
</dbReference>
<sequence length="234" mass="24875">MHHRRRATSTWGLPILVGALVATSGCGGRSPDATPPAGPGERTAASADQPAAPAPTKPASVAELRRLLLTTDDLGSDYTAEPSKDDAKDDDAVSGCPAMERLVARIPRLQPVNQADVWFMYGSDPRSTLKEELDSDSPAQLSAVLREIRDTYRACPSYTVTSGTTAVRITLAEAVVPELGDERYAFTSTFVGLGGPSEVKRVAVRKGNITLFLSGSPALVDKHLKKAFEKATAR</sequence>
<dbReference type="GeneID" id="91572606"/>
<proteinExistence type="predicted"/>
<feature type="compositionally biased region" description="Basic and acidic residues" evidence="1">
    <location>
        <begin position="82"/>
        <end position="91"/>
    </location>
</feature>
<reference evidence="2 3" key="1">
    <citation type="submission" date="2021-03" db="EMBL/GenBank/DDBJ databases">
        <title>Sequencing the genomes of 1000 actinobacteria strains.</title>
        <authorList>
            <person name="Klenk H.-P."/>
        </authorList>
    </citation>
    <scope>NUCLEOTIDE SEQUENCE [LARGE SCALE GENOMIC DNA]</scope>
    <source>
        <strain evidence="2 3">DSM 41480</strain>
    </source>
</reference>
<protein>
    <recommendedName>
        <fullName evidence="4">PknH-like extracellular domain-containing protein</fullName>
    </recommendedName>
</protein>
<dbReference type="Proteomes" id="UP001519291">
    <property type="component" value="Unassembled WGS sequence"/>
</dbReference>
<organism evidence="2 3">
    <name type="scientific">Streptomyces syringium</name>
    <dbReference type="NCBI Taxonomy" id="76729"/>
    <lineage>
        <taxon>Bacteria</taxon>
        <taxon>Bacillati</taxon>
        <taxon>Actinomycetota</taxon>
        <taxon>Actinomycetes</taxon>
        <taxon>Kitasatosporales</taxon>
        <taxon>Streptomycetaceae</taxon>
        <taxon>Streptomyces</taxon>
    </lineage>
</organism>
<feature type="region of interest" description="Disordered" evidence="1">
    <location>
        <begin position="73"/>
        <end position="92"/>
    </location>
</feature>
<evidence type="ECO:0000313" key="2">
    <source>
        <dbReference type="EMBL" id="MBP2406291.1"/>
    </source>
</evidence>
<evidence type="ECO:0008006" key="4">
    <source>
        <dbReference type="Google" id="ProtNLM"/>
    </source>
</evidence>
<dbReference type="EMBL" id="JAGIOH010000001">
    <property type="protein sequence ID" value="MBP2406291.1"/>
    <property type="molecule type" value="Genomic_DNA"/>
</dbReference>